<sequence length="287" mass="30718">MTAASIPFTGPADDTRRLHRDTREALRAAAGRTADLLRRSDEPAAPVPGLIWTTAETAAHMVGELRDYAQGLTRHTAGYMTHPNSPTESPSRMGAAVNARQLVEVPERDVRRLADLLEEAAEGYLAAAAAADESAAIQVANGLVLSPPEMTSLLLGEQVVHGLDIARAVGAKWHIDPHDALLVIPGALSVAPQYLRRSAALTRVSFELRIRGGNAYRMAVDHGSATVTTVTAACEKSDCVITADPVAFLLLGYGRISQWSPILRGRLRAGGRKPWKAMKFATMMSSP</sequence>
<dbReference type="GO" id="GO:0046872">
    <property type="term" value="F:metal ion binding"/>
    <property type="evidence" value="ECO:0007669"/>
    <property type="project" value="InterPro"/>
</dbReference>
<dbReference type="AlphaFoldDB" id="A0A2A7N3I5"/>
<evidence type="ECO:0000313" key="3">
    <source>
        <dbReference type="EMBL" id="PEG38081.1"/>
    </source>
</evidence>
<evidence type="ECO:0000313" key="4">
    <source>
        <dbReference type="Proteomes" id="UP000220914"/>
    </source>
</evidence>
<evidence type="ECO:0000313" key="5">
    <source>
        <dbReference type="Proteomes" id="UP000465302"/>
    </source>
</evidence>
<dbReference type="Pfam" id="PF11716">
    <property type="entry name" value="MDMPI_N"/>
    <property type="match status" value="1"/>
</dbReference>
<dbReference type="OrthoDB" id="3669840at2"/>
<dbReference type="EMBL" id="BLKS01000001">
    <property type="protein sequence ID" value="GFG48857.1"/>
    <property type="molecule type" value="Genomic_DNA"/>
</dbReference>
<protein>
    <recommendedName>
        <fullName evidence="1">Mycothiol-dependent maleylpyruvate isomerase metal-binding domain-containing protein</fullName>
    </recommendedName>
</protein>
<dbReference type="InterPro" id="IPR024344">
    <property type="entry name" value="MDMPI_metal-binding"/>
</dbReference>
<comment type="caution">
    <text evidence="3">The sequence shown here is derived from an EMBL/GenBank/DDBJ whole genome shotgun (WGS) entry which is preliminary data.</text>
</comment>
<reference evidence="3 4" key="1">
    <citation type="submission" date="2017-10" db="EMBL/GenBank/DDBJ databases">
        <title>The new phylogeny of genus Mycobacterium.</title>
        <authorList>
            <person name="Tortoli E."/>
            <person name="Trovato A."/>
            <person name="Cirillo D.M."/>
        </authorList>
    </citation>
    <scope>NUCLEOTIDE SEQUENCE [LARGE SCALE GENOMIC DNA]</scope>
    <source>
        <strain evidence="3 4">CCUG37673</strain>
    </source>
</reference>
<dbReference type="SUPFAM" id="SSF109854">
    <property type="entry name" value="DinB/YfiT-like putative metalloenzymes"/>
    <property type="match status" value="1"/>
</dbReference>
<dbReference type="Proteomes" id="UP000465302">
    <property type="component" value="Unassembled WGS sequence"/>
</dbReference>
<name>A0A2A7N3I5_MYCAG</name>
<proteinExistence type="predicted"/>
<dbReference type="Gene3D" id="1.20.120.450">
    <property type="entry name" value="dinb family like domain"/>
    <property type="match status" value="1"/>
</dbReference>
<reference evidence="2" key="3">
    <citation type="submission" date="2020-02" db="EMBL/GenBank/DDBJ databases">
        <authorList>
            <person name="Matsumoto Y."/>
            <person name="Motooka D."/>
            <person name="Nakamura S."/>
        </authorList>
    </citation>
    <scope>NUCLEOTIDE SEQUENCE</scope>
    <source>
        <strain evidence="2">JCM 6377</strain>
    </source>
</reference>
<organism evidence="3 4">
    <name type="scientific">Mycolicibacterium agri</name>
    <name type="common">Mycobacterium agri</name>
    <dbReference type="NCBI Taxonomy" id="36811"/>
    <lineage>
        <taxon>Bacteria</taxon>
        <taxon>Bacillati</taxon>
        <taxon>Actinomycetota</taxon>
        <taxon>Actinomycetes</taxon>
        <taxon>Mycobacteriales</taxon>
        <taxon>Mycobacteriaceae</taxon>
        <taxon>Mycolicibacterium</taxon>
    </lineage>
</organism>
<feature type="domain" description="Mycothiol-dependent maleylpyruvate isomerase metal-binding" evidence="1">
    <location>
        <begin position="26"/>
        <end position="166"/>
    </location>
</feature>
<dbReference type="EMBL" id="PDCP01000022">
    <property type="protein sequence ID" value="PEG38081.1"/>
    <property type="molecule type" value="Genomic_DNA"/>
</dbReference>
<accession>A0A2A7N3I5</accession>
<dbReference type="Proteomes" id="UP000220914">
    <property type="component" value="Unassembled WGS sequence"/>
</dbReference>
<dbReference type="InterPro" id="IPR034660">
    <property type="entry name" value="DinB/YfiT-like"/>
</dbReference>
<evidence type="ECO:0000259" key="1">
    <source>
        <dbReference type="Pfam" id="PF11716"/>
    </source>
</evidence>
<reference evidence="2 5" key="2">
    <citation type="journal article" date="2019" name="Emerg. Microbes Infect.">
        <title>Comprehensive subspecies identification of 175 nontuberculous mycobacteria species based on 7547 genomic profiles.</title>
        <authorList>
            <person name="Matsumoto Y."/>
            <person name="Kinjo T."/>
            <person name="Motooka D."/>
            <person name="Nabeya D."/>
            <person name="Jung N."/>
            <person name="Uechi K."/>
            <person name="Horii T."/>
            <person name="Iida T."/>
            <person name="Fujita J."/>
            <person name="Nakamura S."/>
        </authorList>
    </citation>
    <scope>NUCLEOTIDE SEQUENCE [LARGE SCALE GENOMIC DNA]</scope>
    <source>
        <strain evidence="2 5">JCM 6377</strain>
    </source>
</reference>
<gene>
    <name evidence="3" type="ORF">CQY20_14120</name>
    <name evidence="2" type="ORF">MAGR_02980</name>
</gene>
<dbReference type="InterPro" id="IPR036527">
    <property type="entry name" value="SCP2_sterol-bd_dom_sf"/>
</dbReference>
<dbReference type="RefSeq" id="WP_097940716.1">
    <property type="nucleotide sequence ID" value="NZ_BLKS01000001.1"/>
</dbReference>
<evidence type="ECO:0000313" key="2">
    <source>
        <dbReference type="EMBL" id="GFG48857.1"/>
    </source>
</evidence>
<dbReference type="SUPFAM" id="SSF55718">
    <property type="entry name" value="SCP-like"/>
    <property type="match status" value="1"/>
</dbReference>
<keyword evidence="4" id="KW-1185">Reference proteome</keyword>